<reference evidence="1 2" key="1">
    <citation type="submission" date="2016-07" db="EMBL/GenBank/DDBJ databases">
        <title>Draft Genome Sequence of Methylobrevis pamukkalensis PK2.</title>
        <authorList>
            <person name="Vasilenko O.V."/>
            <person name="Doronina N.V."/>
            <person name="Shmareva M.N."/>
            <person name="Tarlachkov S.V."/>
            <person name="Mustakhimov I."/>
            <person name="Trotsenko Y.A."/>
        </authorList>
    </citation>
    <scope>NUCLEOTIDE SEQUENCE [LARGE SCALE GENOMIC DNA]</scope>
    <source>
        <strain evidence="1 2">PK2</strain>
    </source>
</reference>
<comment type="caution">
    <text evidence="1">The sequence shown here is derived from an EMBL/GenBank/DDBJ whole genome shotgun (WGS) entry which is preliminary data.</text>
</comment>
<dbReference type="AlphaFoldDB" id="A0A1E3H0K7"/>
<dbReference type="PATRIC" id="fig|1439726.3.peg.2990"/>
<proteinExistence type="predicted"/>
<dbReference type="RefSeq" id="WP_141703732.1">
    <property type="nucleotide sequence ID" value="NZ_MCRJ01000071.1"/>
</dbReference>
<accession>A0A1E3H0K7</accession>
<dbReference type="OrthoDB" id="424426at2"/>
<dbReference type="InterPro" id="IPR012863">
    <property type="entry name" value="DUF1636"/>
</dbReference>
<keyword evidence="2" id="KW-1185">Reference proteome</keyword>
<dbReference type="EMBL" id="MCRJ01000071">
    <property type="protein sequence ID" value="ODN69849.1"/>
    <property type="molecule type" value="Genomic_DNA"/>
</dbReference>
<evidence type="ECO:0000313" key="1">
    <source>
        <dbReference type="EMBL" id="ODN69849.1"/>
    </source>
</evidence>
<evidence type="ECO:0008006" key="3">
    <source>
        <dbReference type="Google" id="ProtNLM"/>
    </source>
</evidence>
<sequence>MAARLADTPAIAVTAVECLSVCKRPCTVALAGPGRWTYVVADLDAGDHAADVELMARAYLAAPDGVVPWRTRPQTFRKGVVARVPPLDRRPTPIIRQKEAVSS</sequence>
<protein>
    <recommendedName>
        <fullName evidence="3">Metal-binding protein</fullName>
    </recommendedName>
</protein>
<dbReference type="Pfam" id="PF07845">
    <property type="entry name" value="DUF1636"/>
    <property type="match status" value="1"/>
</dbReference>
<gene>
    <name evidence="1" type="ORF">A6302_02836</name>
</gene>
<dbReference type="Proteomes" id="UP000094622">
    <property type="component" value="Unassembled WGS sequence"/>
</dbReference>
<evidence type="ECO:0000313" key="2">
    <source>
        <dbReference type="Proteomes" id="UP000094622"/>
    </source>
</evidence>
<organism evidence="1 2">
    <name type="scientific">Methylobrevis pamukkalensis</name>
    <dbReference type="NCBI Taxonomy" id="1439726"/>
    <lineage>
        <taxon>Bacteria</taxon>
        <taxon>Pseudomonadati</taxon>
        <taxon>Pseudomonadota</taxon>
        <taxon>Alphaproteobacteria</taxon>
        <taxon>Hyphomicrobiales</taxon>
        <taxon>Pleomorphomonadaceae</taxon>
        <taxon>Methylobrevis</taxon>
    </lineage>
</organism>
<name>A0A1E3H0K7_9HYPH</name>